<keyword evidence="3" id="KW-1185">Reference proteome</keyword>
<name>A0ABN2QFU8_9ACTN</name>
<accession>A0ABN2QFU8</accession>
<proteinExistence type="predicted"/>
<evidence type="ECO:0000313" key="2">
    <source>
        <dbReference type="EMBL" id="GAA1951494.1"/>
    </source>
</evidence>
<sequence length="156" mass="16925">MDPRLWPGRQTRPAHGPSPACQRPPLTPHNRKPRQIPQGCRVPEREFVMWDTADTQAHPLSHEMPCPQCGHASHTYLPCSDTCNCVPTWCSPALAVGRMDAARTKTSQAALSHARVPSKPTPKPVEPRTAVHSTERVPGLRQEAQQGGKAGHGSGG</sequence>
<dbReference type="Proteomes" id="UP001500571">
    <property type="component" value="Unassembled WGS sequence"/>
</dbReference>
<dbReference type="EMBL" id="BAAAPB010000001">
    <property type="protein sequence ID" value="GAA1951494.1"/>
    <property type="molecule type" value="Genomic_DNA"/>
</dbReference>
<feature type="region of interest" description="Disordered" evidence="1">
    <location>
        <begin position="1"/>
        <end position="36"/>
    </location>
</feature>
<protein>
    <submittedName>
        <fullName evidence="2">Uncharacterized protein</fullName>
    </submittedName>
</protein>
<feature type="region of interest" description="Disordered" evidence="1">
    <location>
        <begin position="105"/>
        <end position="156"/>
    </location>
</feature>
<evidence type="ECO:0000313" key="3">
    <source>
        <dbReference type="Proteomes" id="UP001500571"/>
    </source>
</evidence>
<evidence type="ECO:0000256" key="1">
    <source>
        <dbReference type="SAM" id="MobiDB-lite"/>
    </source>
</evidence>
<reference evidence="2 3" key="1">
    <citation type="journal article" date="2019" name="Int. J. Syst. Evol. Microbiol.">
        <title>The Global Catalogue of Microorganisms (GCM) 10K type strain sequencing project: providing services to taxonomists for standard genome sequencing and annotation.</title>
        <authorList>
            <consortium name="The Broad Institute Genomics Platform"/>
            <consortium name="The Broad Institute Genome Sequencing Center for Infectious Disease"/>
            <person name="Wu L."/>
            <person name="Ma J."/>
        </authorList>
    </citation>
    <scope>NUCLEOTIDE SEQUENCE [LARGE SCALE GENOMIC DNA]</scope>
    <source>
        <strain evidence="2 3">JCM 15309</strain>
    </source>
</reference>
<comment type="caution">
    <text evidence="2">The sequence shown here is derived from an EMBL/GenBank/DDBJ whole genome shotgun (WGS) entry which is preliminary data.</text>
</comment>
<gene>
    <name evidence="2" type="ORF">GCM10009798_08460</name>
</gene>
<organism evidence="2 3">
    <name type="scientific">Nocardioides panacihumi</name>
    <dbReference type="NCBI Taxonomy" id="400774"/>
    <lineage>
        <taxon>Bacteria</taxon>
        <taxon>Bacillati</taxon>
        <taxon>Actinomycetota</taxon>
        <taxon>Actinomycetes</taxon>
        <taxon>Propionibacteriales</taxon>
        <taxon>Nocardioidaceae</taxon>
        <taxon>Nocardioides</taxon>
    </lineage>
</organism>